<evidence type="ECO:0000313" key="3">
    <source>
        <dbReference type="Proteomes" id="UP000287651"/>
    </source>
</evidence>
<name>A0A426ZHN7_ENSVE</name>
<keyword evidence="1" id="KW-0472">Membrane</keyword>
<keyword evidence="1" id="KW-1133">Transmembrane helix</keyword>
<accession>A0A426ZHN7</accession>
<gene>
    <name evidence="2" type="ORF">B296_00037704</name>
</gene>
<proteinExistence type="predicted"/>
<protein>
    <submittedName>
        <fullName evidence="2">Uncharacterized protein</fullName>
    </submittedName>
</protein>
<dbReference type="EMBL" id="AMZH03006580">
    <property type="protein sequence ID" value="RRT63485.1"/>
    <property type="molecule type" value="Genomic_DNA"/>
</dbReference>
<feature type="transmembrane region" description="Helical" evidence="1">
    <location>
        <begin position="110"/>
        <end position="133"/>
    </location>
</feature>
<organism evidence="2 3">
    <name type="scientific">Ensete ventricosum</name>
    <name type="common">Abyssinian banana</name>
    <name type="synonym">Musa ensete</name>
    <dbReference type="NCBI Taxonomy" id="4639"/>
    <lineage>
        <taxon>Eukaryota</taxon>
        <taxon>Viridiplantae</taxon>
        <taxon>Streptophyta</taxon>
        <taxon>Embryophyta</taxon>
        <taxon>Tracheophyta</taxon>
        <taxon>Spermatophyta</taxon>
        <taxon>Magnoliopsida</taxon>
        <taxon>Liliopsida</taxon>
        <taxon>Zingiberales</taxon>
        <taxon>Musaceae</taxon>
        <taxon>Ensete</taxon>
    </lineage>
</organism>
<sequence length="145" mass="15721">MLHAGNMRSAGVGAPIVTLMQVFLPSLDCSYKTRPPRWWVPGKVSLMIKLGLIERVKSGVPLEHRSFFSFLDGNGDGESAYLFEGLGVTFCTSISSTGQVSDSSFLWRSLLVHLMSLAAPTTILATSCVLFLLCCRVVPSGSYET</sequence>
<evidence type="ECO:0000313" key="2">
    <source>
        <dbReference type="EMBL" id="RRT63485.1"/>
    </source>
</evidence>
<keyword evidence="1" id="KW-0812">Transmembrane</keyword>
<comment type="caution">
    <text evidence="2">The sequence shown here is derived from an EMBL/GenBank/DDBJ whole genome shotgun (WGS) entry which is preliminary data.</text>
</comment>
<reference evidence="2 3" key="1">
    <citation type="journal article" date="2014" name="Agronomy (Basel)">
        <title>A Draft Genome Sequence for Ensete ventricosum, the Drought-Tolerant Tree Against Hunger.</title>
        <authorList>
            <person name="Harrison J."/>
            <person name="Moore K.A."/>
            <person name="Paszkiewicz K."/>
            <person name="Jones T."/>
            <person name="Grant M."/>
            <person name="Ambacheew D."/>
            <person name="Muzemil S."/>
            <person name="Studholme D.J."/>
        </authorList>
    </citation>
    <scope>NUCLEOTIDE SEQUENCE [LARGE SCALE GENOMIC DNA]</scope>
</reference>
<dbReference type="Proteomes" id="UP000287651">
    <property type="component" value="Unassembled WGS sequence"/>
</dbReference>
<dbReference type="AlphaFoldDB" id="A0A426ZHN7"/>
<evidence type="ECO:0000256" key="1">
    <source>
        <dbReference type="SAM" id="Phobius"/>
    </source>
</evidence>